<dbReference type="OrthoDB" id="43285at2759"/>
<feature type="compositionally biased region" description="Low complexity" evidence="1">
    <location>
        <begin position="324"/>
        <end position="344"/>
    </location>
</feature>
<dbReference type="InterPro" id="IPR005114">
    <property type="entry name" value="Helicase_assoc"/>
</dbReference>
<dbReference type="Proteomes" id="UP000232323">
    <property type="component" value="Unassembled WGS sequence"/>
</dbReference>
<evidence type="ECO:0000313" key="4">
    <source>
        <dbReference type="Proteomes" id="UP000232323"/>
    </source>
</evidence>
<organism evidence="3 4">
    <name type="scientific">Chlamydomonas eustigma</name>
    <dbReference type="NCBI Taxonomy" id="1157962"/>
    <lineage>
        <taxon>Eukaryota</taxon>
        <taxon>Viridiplantae</taxon>
        <taxon>Chlorophyta</taxon>
        <taxon>core chlorophytes</taxon>
        <taxon>Chlorophyceae</taxon>
        <taxon>CS clade</taxon>
        <taxon>Chlamydomonadales</taxon>
        <taxon>Chlamydomonadaceae</taxon>
        <taxon>Chlamydomonas</taxon>
    </lineage>
</organism>
<proteinExistence type="predicted"/>
<evidence type="ECO:0000313" key="3">
    <source>
        <dbReference type="EMBL" id="GAX77039.1"/>
    </source>
</evidence>
<reference evidence="3 4" key="1">
    <citation type="submission" date="2017-08" db="EMBL/GenBank/DDBJ databases">
        <title>Acidophilic green algal genome provides insights into adaptation to an acidic environment.</title>
        <authorList>
            <person name="Hirooka S."/>
            <person name="Hirose Y."/>
            <person name="Kanesaki Y."/>
            <person name="Higuchi S."/>
            <person name="Fujiwara T."/>
            <person name="Onuma R."/>
            <person name="Era A."/>
            <person name="Ohbayashi R."/>
            <person name="Uzuka A."/>
            <person name="Nozaki H."/>
            <person name="Yoshikawa H."/>
            <person name="Miyagishima S.Y."/>
        </authorList>
    </citation>
    <scope>NUCLEOTIDE SEQUENCE [LARGE SCALE GENOMIC DNA]</scope>
    <source>
        <strain evidence="3 4">NIES-2499</strain>
    </source>
</reference>
<protein>
    <recommendedName>
        <fullName evidence="2">Helicase-associated domain-containing protein</fullName>
    </recommendedName>
</protein>
<dbReference type="Pfam" id="PF03457">
    <property type="entry name" value="HA"/>
    <property type="match status" value="2"/>
</dbReference>
<dbReference type="PANTHER" id="PTHR33418">
    <property type="entry name" value="HELICASE-ASSOCIATED"/>
    <property type="match status" value="1"/>
</dbReference>
<dbReference type="PANTHER" id="PTHR33418:SF1">
    <property type="entry name" value="HELICASE-ASSOCIATED DOMAIN-CONTAINING PROTEIN"/>
    <property type="match status" value="1"/>
</dbReference>
<gene>
    <name evidence="3" type="ORF">CEUSTIGMA_g4486.t1</name>
</gene>
<evidence type="ECO:0000256" key="1">
    <source>
        <dbReference type="SAM" id="MobiDB-lite"/>
    </source>
</evidence>
<feature type="region of interest" description="Disordered" evidence="1">
    <location>
        <begin position="324"/>
        <end position="350"/>
    </location>
</feature>
<name>A0A250X276_9CHLO</name>
<feature type="domain" description="Helicase-associated" evidence="2">
    <location>
        <begin position="467"/>
        <end position="529"/>
    </location>
</feature>
<feature type="compositionally biased region" description="Low complexity" evidence="1">
    <location>
        <begin position="123"/>
        <end position="137"/>
    </location>
</feature>
<accession>A0A250X276</accession>
<dbReference type="Gene3D" id="6.10.140.530">
    <property type="match status" value="2"/>
</dbReference>
<evidence type="ECO:0000259" key="2">
    <source>
        <dbReference type="Pfam" id="PF03457"/>
    </source>
</evidence>
<keyword evidence="4" id="KW-1185">Reference proteome</keyword>
<feature type="compositionally biased region" description="Low complexity" evidence="1">
    <location>
        <begin position="186"/>
        <end position="196"/>
    </location>
</feature>
<comment type="caution">
    <text evidence="3">The sequence shown here is derived from an EMBL/GenBank/DDBJ whole genome shotgun (WGS) entry which is preliminary data.</text>
</comment>
<feature type="compositionally biased region" description="Polar residues" evidence="1">
    <location>
        <begin position="160"/>
        <end position="175"/>
    </location>
</feature>
<feature type="domain" description="Helicase-associated" evidence="2">
    <location>
        <begin position="400"/>
        <end position="461"/>
    </location>
</feature>
<dbReference type="EMBL" id="BEGY01000021">
    <property type="protein sequence ID" value="GAX77039.1"/>
    <property type="molecule type" value="Genomic_DNA"/>
</dbReference>
<feature type="region of interest" description="Disordered" evidence="1">
    <location>
        <begin position="267"/>
        <end position="287"/>
    </location>
</feature>
<sequence length="538" mass="58944">MRLNHYSRSSVRGHGPVEFKRCRPEASIFRLLAVQPSHESAVSALLDSFWEARGVFDSQQRAKLVDVALHIHNEPGELSQQVVPLIPDEPLPSVPSTWHLEKHTPSEVLEVSRRLLQLQDLLGGSSSSSKINSSSYSRAAVDSDSRNVGPCNDDHYSLHTAWQGSTGSPGQQGLPANQPHDRRPLNSPNSPSSSQSAQMAVDVIWMVVREPNLLSTNFGEITKRLLEMKIAATGSGISVLKAVEQQPSLLLTDSWRGRIQTLIDEEPVLSSTSNTEAGTGGPASCTLSGAMSSSQGLKYDAEASSMPATSSFISAEAPDSLRSVSRTVSSSTTELLGSSGSSSSHNGNSKVTNKLTAASRFHRPINGLWNAESSAGSLQQQNSTSQMAAAWEFGLLGDGDEEWTERYEQLMLYKAVHGDPHCGFREGDDADLVRWTKKQRSDLKRGHLSETRYQLLINAGFEFEEDEAEFQRWFSQLRAFKLENGHCNPTPLSTGVDLFLIHWCGIQRIALRSRALMSSREEQLTELGFDWSGADPLS</sequence>
<dbReference type="AlphaFoldDB" id="A0A250X276"/>
<feature type="region of interest" description="Disordered" evidence="1">
    <location>
        <begin position="123"/>
        <end position="196"/>
    </location>
</feature>